<dbReference type="EMBL" id="UZAK01046825">
    <property type="protein sequence ID" value="VDP75806.1"/>
    <property type="molecule type" value="Genomic_DNA"/>
</dbReference>
<dbReference type="InterPro" id="IPR027417">
    <property type="entry name" value="P-loop_NTPase"/>
</dbReference>
<dbReference type="WBParaSite" id="SCUD_0002157001-mRNA-1">
    <property type="protein sequence ID" value="SCUD_0002157001-mRNA-1"/>
    <property type="gene ID" value="SCUD_0002157001"/>
</dbReference>
<dbReference type="Proteomes" id="UP000279833">
    <property type="component" value="Unassembled WGS sequence"/>
</dbReference>
<accession>A0A183L2L3</accession>
<evidence type="ECO:0000313" key="2">
    <source>
        <dbReference type="Proteomes" id="UP000279833"/>
    </source>
</evidence>
<dbReference type="SUPFAM" id="SSF52540">
    <property type="entry name" value="P-loop containing nucleoside triphosphate hydrolases"/>
    <property type="match status" value="2"/>
</dbReference>
<organism evidence="3">
    <name type="scientific">Schistosoma curassoni</name>
    <dbReference type="NCBI Taxonomy" id="6186"/>
    <lineage>
        <taxon>Eukaryota</taxon>
        <taxon>Metazoa</taxon>
        <taxon>Spiralia</taxon>
        <taxon>Lophotrochozoa</taxon>
        <taxon>Platyhelminthes</taxon>
        <taxon>Trematoda</taxon>
        <taxon>Digenea</taxon>
        <taxon>Strigeidida</taxon>
        <taxon>Schistosomatoidea</taxon>
        <taxon>Schistosomatidae</taxon>
        <taxon>Schistosoma</taxon>
    </lineage>
</organism>
<sequence length="212" mass="23483">MPAHDHLKGDTNENGGILVITGSPGSGKTVHLAALAMSLATSDHHSTLMSSKDYTRSTSTTRKSMSNSQSSAKYQILIHFTNGIPSTGLPSCKQLSKVLDHWIKCLAAQLQSLFSSSNIFKMFLSKIKVNLDSTNTANDHHNLKLKMLCFNKMIWFLGCIPGLNYAFLIDDVDYLDPLILDDWLPSVLPKVSVLLKQLITTLFNVTLQNRFD</sequence>
<proteinExistence type="predicted"/>
<protein>
    <submittedName>
        <fullName evidence="3">AAA_11 domain-containing protein</fullName>
    </submittedName>
</protein>
<gene>
    <name evidence="1" type="ORF">SCUD_LOCUS21567</name>
</gene>
<reference evidence="3" key="1">
    <citation type="submission" date="2016-06" db="UniProtKB">
        <authorList>
            <consortium name="WormBaseParasite"/>
        </authorList>
    </citation>
    <scope>IDENTIFICATION</scope>
</reference>
<keyword evidence="2" id="KW-1185">Reference proteome</keyword>
<name>A0A183L2L3_9TREM</name>
<dbReference type="Gene3D" id="3.40.50.300">
    <property type="entry name" value="P-loop containing nucleotide triphosphate hydrolases"/>
    <property type="match status" value="1"/>
</dbReference>
<evidence type="ECO:0000313" key="3">
    <source>
        <dbReference type="WBParaSite" id="SCUD_0002157001-mRNA-1"/>
    </source>
</evidence>
<dbReference type="STRING" id="6186.A0A183L2L3"/>
<evidence type="ECO:0000313" key="1">
    <source>
        <dbReference type="EMBL" id="VDP75806.1"/>
    </source>
</evidence>
<reference evidence="1 2" key="2">
    <citation type="submission" date="2018-11" db="EMBL/GenBank/DDBJ databases">
        <authorList>
            <consortium name="Pathogen Informatics"/>
        </authorList>
    </citation>
    <scope>NUCLEOTIDE SEQUENCE [LARGE SCALE GENOMIC DNA]</scope>
    <source>
        <strain evidence="1">Dakar</strain>
        <strain evidence="2">Dakar, Senegal</strain>
    </source>
</reference>
<dbReference type="AlphaFoldDB" id="A0A183L2L3"/>